<evidence type="ECO:0000256" key="1">
    <source>
        <dbReference type="SAM" id="MobiDB-lite"/>
    </source>
</evidence>
<protein>
    <submittedName>
        <fullName evidence="3">Uncharacterized protein LOC107485368</fullName>
    </submittedName>
</protein>
<evidence type="ECO:0000313" key="2">
    <source>
        <dbReference type="Proteomes" id="UP000515211"/>
    </source>
</evidence>
<evidence type="ECO:0000313" key="3">
    <source>
        <dbReference type="RefSeq" id="XP_015961381.1"/>
    </source>
</evidence>
<keyword evidence="2" id="KW-1185">Reference proteome</keyword>
<dbReference type="Proteomes" id="UP000515211">
    <property type="component" value="Chromosome 4"/>
</dbReference>
<feature type="compositionally biased region" description="Gly residues" evidence="1">
    <location>
        <begin position="1"/>
        <end position="12"/>
    </location>
</feature>
<proteinExistence type="predicted"/>
<gene>
    <name evidence="3" type="primary">LOC107485368</name>
</gene>
<feature type="compositionally biased region" description="Low complexity" evidence="1">
    <location>
        <begin position="29"/>
        <end position="40"/>
    </location>
</feature>
<name>A0A6P4D5W7_ARADU</name>
<sequence>MGCFCFGGGGKKNGQEKVDNKRDARTTKTKTTTNSTTAPKSKSHRSGSRGIKDGGLVIMTAPAFGNTATTSAVCGGRGGDGGGHGGGGGVCCGGCGGGGCGGGCGGC</sequence>
<reference evidence="3" key="2">
    <citation type="submission" date="2025-08" db="UniProtKB">
        <authorList>
            <consortium name="RefSeq"/>
        </authorList>
    </citation>
    <scope>IDENTIFICATION</scope>
    <source>
        <tissue evidence="3">Whole plant</tissue>
    </source>
</reference>
<dbReference type="AlphaFoldDB" id="A0A6P4D5W7"/>
<dbReference type="GeneID" id="107485368"/>
<accession>A0A6P4D5W7</accession>
<reference evidence="2" key="1">
    <citation type="journal article" date="2016" name="Nat. Genet.">
        <title>The genome sequences of Arachis duranensis and Arachis ipaensis, the diploid ancestors of cultivated peanut.</title>
        <authorList>
            <person name="Bertioli D.J."/>
            <person name="Cannon S.B."/>
            <person name="Froenicke L."/>
            <person name="Huang G."/>
            <person name="Farmer A.D."/>
            <person name="Cannon E.K."/>
            <person name="Liu X."/>
            <person name="Gao D."/>
            <person name="Clevenger J."/>
            <person name="Dash S."/>
            <person name="Ren L."/>
            <person name="Moretzsohn M.C."/>
            <person name="Shirasawa K."/>
            <person name="Huang W."/>
            <person name="Vidigal B."/>
            <person name="Abernathy B."/>
            <person name="Chu Y."/>
            <person name="Niederhuth C.E."/>
            <person name="Umale P."/>
            <person name="Araujo A.C."/>
            <person name="Kozik A."/>
            <person name="Kim K.D."/>
            <person name="Burow M.D."/>
            <person name="Varshney R.K."/>
            <person name="Wang X."/>
            <person name="Zhang X."/>
            <person name="Barkley N."/>
            <person name="Guimaraes P.M."/>
            <person name="Isobe S."/>
            <person name="Guo B."/>
            <person name="Liao B."/>
            <person name="Stalker H.T."/>
            <person name="Schmitz R.J."/>
            <person name="Scheffler B.E."/>
            <person name="Leal-Bertioli S.C."/>
            <person name="Xun X."/>
            <person name="Jackson S.A."/>
            <person name="Michelmore R."/>
            <person name="Ozias-Akins P."/>
        </authorList>
    </citation>
    <scope>NUCLEOTIDE SEQUENCE [LARGE SCALE GENOMIC DNA]</scope>
    <source>
        <strain evidence="2">cv. V14167</strain>
    </source>
</reference>
<feature type="region of interest" description="Disordered" evidence="1">
    <location>
        <begin position="1"/>
        <end position="53"/>
    </location>
</feature>
<dbReference type="KEGG" id="adu:107485368"/>
<feature type="compositionally biased region" description="Basic and acidic residues" evidence="1">
    <location>
        <begin position="13"/>
        <end position="26"/>
    </location>
</feature>
<dbReference type="RefSeq" id="XP_015961381.1">
    <property type="nucleotide sequence ID" value="XM_016105895.1"/>
</dbReference>
<organism evidence="2 3">
    <name type="scientific">Arachis duranensis</name>
    <name type="common">Wild peanut</name>
    <dbReference type="NCBI Taxonomy" id="130453"/>
    <lineage>
        <taxon>Eukaryota</taxon>
        <taxon>Viridiplantae</taxon>
        <taxon>Streptophyta</taxon>
        <taxon>Embryophyta</taxon>
        <taxon>Tracheophyta</taxon>
        <taxon>Spermatophyta</taxon>
        <taxon>Magnoliopsida</taxon>
        <taxon>eudicotyledons</taxon>
        <taxon>Gunneridae</taxon>
        <taxon>Pentapetalae</taxon>
        <taxon>rosids</taxon>
        <taxon>fabids</taxon>
        <taxon>Fabales</taxon>
        <taxon>Fabaceae</taxon>
        <taxon>Papilionoideae</taxon>
        <taxon>50 kb inversion clade</taxon>
        <taxon>dalbergioids sensu lato</taxon>
        <taxon>Dalbergieae</taxon>
        <taxon>Pterocarpus clade</taxon>
        <taxon>Arachis</taxon>
    </lineage>
</organism>